<feature type="domain" description="SLH" evidence="3">
    <location>
        <begin position="1751"/>
        <end position="1814"/>
    </location>
</feature>
<feature type="domain" description="SLH" evidence="3">
    <location>
        <begin position="1690"/>
        <end position="1750"/>
    </location>
</feature>
<feature type="domain" description="SLH" evidence="3">
    <location>
        <begin position="1817"/>
        <end position="1877"/>
    </location>
</feature>
<dbReference type="EMBL" id="WTUZ01000010">
    <property type="protein sequence ID" value="MZQ82227.1"/>
    <property type="molecule type" value="Genomic_DNA"/>
</dbReference>
<feature type="region of interest" description="Disordered" evidence="1">
    <location>
        <begin position="1513"/>
        <end position="1541"/>
    </location>
</feature>
<dbReference type="Gene3D" id="3.60.21.10">
    <property type="match status" value="1"/>
</dbReference>
<dbReference type="Gene3D" id="2.60.40.1080">
    <property type="match status" value="2"/>
</dbReference>
<dbReference type="InterPro" id="IPR003343">
    <property type="entry name" value="Big_2"/>
</dbReference>
<dbReference type="InterPro" id="IPR004843">
    <property type="entry name" value="Calcineurin-like_PHP"/>
</dbReference>
<dbReference type="PROSITE" id="PS51272">
    <property type="entry name" value="SLH"/>
    <property type="match status" value="3"/>
</dbReference>
<name>A0A6L8UWC1_9BACL</name>
<dbReference type="InterPro" id="IPR018711">
    <property type="entry name" value="NAGPA"/>
</dbReference>
<sequence>MKRIIRNKKLPAMLLAIATVLNVSSMGALTAIAAPPGDANILKSEKISSGVHFTSEEYNNYYKPNNRVVVNRLDINPADSNTRIITAKAYDTISAVETIGDQANREILKGNQVIAGVDGDFYDIDPASGNPLGLMMKDGELIVSQMPGDNDRISFYMDTANKPEIKEVHAEGTFSVTGAVYGVNLLNRNQAVNNALVIHTSKVTKTRKMTHNYATDKGKSVFALIRVGNNFDGVHPGQTYTGTVVNVTSTEGFDIPDDSVVLEGVGTSKSIVQALQANTEVSFTYDLHVGNDAANQDILNNNIVTSITSNAWLVRDGVAVTTGDPAANARTALGMKADGSLVVVTVDKPSTNYTGSIGTGLPDLGKYLLEAGAVNALNLDGGGSTEMIVRQAGSDRPVTVSHPGDVNGSRLVSSSLLFVSTATKGTKVGNVVVDKNMTLYTGSKYDFAYRLADEFGNPISSGNGPATWASTIGSVDPNGHYIANTGVGTGEVSATVDNVKGSAKVSVVDAVSTLALTSTNVVMNNNAKKQFGFVATDATGGQVYIDPSVATWSLSGSIGTVNESGLVTSNDSNGTATLTATVAGKTLTTQVTVGIKEQVIDNFETYPIEGYHLSGIGFNSVSQYAGSAGTSPYLSISSAVKHSGSKSFKMDYDLSKWTNKNSNGTLNWIPHWYKGAKWSDALADQMLSTYKTEVYPKKFGIWVYGDGKAPWLRAIFKDSSGGADKTLDLTTETDDINWVGWKYLEVPFPEGWKLPITLNYLYMVETTKSKPAYSGTVYFDDMKFIYTDEVTDTSGPEFTETSPSSEGLFSNTLDFSTTITDSLSGVDENKITVKINDVDYKDYTYDKVTGRLSFKLENLAQGDYRVFVDAYDKALTPNESVPYIDKTYHVDLTPDEEAPTLTDVTPTKDVMVKIPTPRVTFKLLDSKSQVDPQSISVKMNNIELPVYYDANTGWGYAEPTSDLANGEYALRINARDKAGNAMPTYKDQLTLASIPQPQDGDNFKISMIPDTQGNAFTDKLFAKVAADDTSLVMHMGDIVDDGSQLQYDQASGFVNKYFGDPGSKPFFVLAGNHEAFQNTLDIYYKKFGSPTMHFDYGDTLIIMLNSAYIQSLTLSDSTQFHWLEEVLKKNTKKNVIVYDHVITRDAFGTKHEMDPKDAAKYESILSNYKIEHPDADIYSIFGHLHSLQTWDVGGVKYIITGNGADKTYLPHSDGDLLGTGKMTVSGGKMKYTFDPLLTKVYIHNDAIISGKMNTVIGSQVQMDLFGDFREYPANYLTQINNRKLVGIDWKSSNEDVASVDTNGVITSKSSGTAIITATSGGKSNSVSVETIKPTDVNPVKLELSVPAETEVGDTFIPTIKATNAYGVGYALDAKDVTFSFKNGKAHLQEDGVIVADAEGDEEITVTFSGLNATAIAKIIAKPTPPPAPGKPVKIEMSVDPSIELGKQVIPTIKGTDAYGTVSEIDTKDVTFSFKNGFIVQENGMLIAKVVGEEEITAALDGLTAVAKVTIRPKADNDDDTNNGSSGSIPTAPPVGGKDEPVDLLKDSVVSSDLFAEFSKVKGQTKTFVGSDYKWTVRSEDITNPTGSDHFDLGVSLVNLAPVGKIMTPVQVSKSKVVLGLSLNQQGALPGKMTLETKAGKEQAGKKLFFYAVNSADQAPVLVSELTVGENGEVAIPFTTSTAAEYLLTSQKILDFKDADEHWAKSDIYYLTGKDIISGVSDNQFSPNNEITRGEFVKLIAGAAGVDVSAYTNSTFADVKSTDWYAPYVAWAEKNKVVNGIDAESFAPNAKISREQMAVILIRLTNLVGYKLESNVTPNQFGDEASISSYAVEAVSFAQQAGIINGLPNNRFAPAQSATRAEAAKMLATLLKAMEKKN</sequence>
<dbReference type="PANTHER" id="PTHR40446:SF2">
    <property type="entry name" value="N-ACETYLGLUCOSAMINE-1-PHOSPHODIESTER ALPHA-N-ACETYLGLUCOSAMINIDASE"/>
    <property type="match status" value="1"/>
</dbReference>
<evidence type="ECO:0000256" key="1">
    <source>
        <dbReference type="SAM" id="MobiDB-lite"/>
    </source>
</evidence>
<comment type="caution">
    <text evidence="4">The sequence shown here is derived from an EMBL/GenBank/DDBJ whole genome shotgun (WGS) entry which is preliminary data.</text>
</comment>
<evidence type="ECO:0000313" key="5">
    <source>
        <dbReference type="Proteomes" id="UP000481087"/>
    </source>
</evidence>
<dbReference type="InterPro" id="IPR008964">
    <property type="entry name" value="Invasin/intimin_cell_adhesion"/>
</dbReference>
<dbReference type="PANTHER" id="PTHR40446">
    <property type="entry name" value="N-ACETYLGLUCOSAMINE-1-PHOSPHODIESTER ALPHA-N-ACETYLGLUCOSAMINIDASE"/>
    <property type="match status" value="1"/>
</dbReference>
<evidence type="ECO:0000313" key="4">
    <source>
        <dbReference type="EMBL" id="MZQ82227.1"/>
    </source>
</evidence>
<keyword evidence="5" id="KW-1185">Reference proteome</keyword>
<dbReference type="InterPro" id="IPR029052">
    <property type="entry name" value="Metallo-depent_PP-like"/>
</dbReference>
<organism evidence="4 5">
    <name type="scientific">Paenibacillus silvestris</name>
    <dbReference type="NCBI Taxonomy" id="2606219"/>
    <lineage>
        <taxon>Bacteria</taxon>
        <taxon>Bacillati</taxon>
        <taxon>Bacillota</taxon>
        <taxon>Bacilli</taxon>
        <taxon>Bacillales</taxon>
        <taxon>Paenibacillaceae</taxon>
        <taxon>Paenibacillus</taxon>
    </lineage>
</organism>
<accession>A0A6L8UWC1</accession>
<dbReference type="Pfam" id="PF09992">
    <property type="entry name" value="NAGPA"/>
    <property type="match status" value="1"/>
</dbReference>
<dbReference type="SUPFAM" id="SSF56300">
    <property type="entry name" value="Metallo-dependent phosphatases"/>
    <property type="match status" value="1"/>
</dbReference>
<evidence type="ECO:0000259" key="3">
    <source>
        <dbReference type="PROSITE" id="PS51272"/>
    </source>
</evidence>
<dbReference type="Proteomes" id="UP000481087">
    <property type="component" value="Unassembled WGS sequence"/>
</dbReference>
<gene>
    <name evidence="4" type="ORF">GQF01_08740</name>
</gene>
<dbReference type="GO" id="GO:0016787">
    <property type="term" value="F:hydrolase activity"/>
    <property type="evidence" value="ECO:0007669"/>
    <property type="project" value="InterPro"/>
</dbReference>
<evidence type="ECO:0000256" key="2">
    <source>
        <dbReference type="SAM" id="SignalP"/>
    </source>
</evidence>
<dbReference type="Pfam" id="PF00149">
    <property type="entry name" value="Metallophos"/>
    <property type="match status" value="1"/>
</dbReference>
<feature type="signal peptide" evidence="2">
    <location>
        <begin position="1"/>
        <end position="33"/>
    </location>
</feature>
<dbReference type="SUPFAM" id="SSF49373">
    <property type="entry name" value="Invasin/intimin cell-adhesion fragments"/>
    <property type="match status" value="1"/>
</dbReference>
<proteinExistence type="predicted"/>
<reference evidence="4 5" key="1">
    <citation type="submission" date="2019-12" db="EMBL/GenBank/DDBJ databases">
        <title>Paenibacillus sp. nov. sp. isolated from soil.</title>
        <authorList>
            <person name="Kim J."/>
            <person name="Jeong S.E."/>
            <person name="Jung H.S."/>
            <person name="Jeon C.O."/>
        </authorList>
    </citation>
    <scope>NUCLEOTIDE SEQUENCE [LARGE SCALE GENOMIC DNA]</scope>
    <source>
        <strain evidence="4 5">5J-6</strain>
    </source>
</reference>
<keyword evidence="2" id="KW-0732">Signal</keyword>
<feature type="chain" id="PRO_5026958824" description="SLH domain-containing protein" evidence="2">
    <location>
        <begin position="34"/>
        <end position="1877"/>
    </location>
</feature>
<dbReference type="Pfam" id="PF00395">
    <property type="entry name" value="SLH"/>
    <property type="match status" value="3"/>
</dbReference>
<dbReference type="SMART" id="SM00635">
    <property type="entry name" value="BID_2"/>
    <property type="match status" value="3"/>
</dbReference>
<dbReference type="RefSeq" id="WP_161406390.1">
    <property type="nucleotide sequence ID" value="NZ_WTUZ01000010.1"/>
</dbReference>
<dbReference type="Gene3D" id="2.60.120.430">
    <property type="entry name" value="Galactose-binding lectin"/>
    <property type="match status" value="1"/>
</dbReference>
<protein>
    <recommendedName>
        <fullName evidence="3">SLH domain-containing protein</fullName>
    </recommendedName>
</protein>
<dbReference type="InterPro" id="IPR001119">
    <property type="entry name" value="SLH_dom"/>
</dbReference>